<proteinExistence type="predicted"/>
<reference evidence="2" key="2">
    <citation type="journal article" date="2022" name="Microbiol. Resour. Announc.">
        <title>Metagenome Sequencing to Explore Phylogenomics of Terrestrial Cyanobacteria.</title>
        <authorList>
            <person name="Ward R.D."/>
            <person name="Stajich J.E."/>
            <person name="Johansen J.R."/>
            <person name="Huntemann M."/>
            <person name="Clum A."/>
            <person name="Foster B."/>
            <person name="Foster B."/>
            <person name="Roux S."/>
            <person name="Palaniappan K."/>
            <person name="Varghese N."/>
            <person name="Mukherjee S."/>
            <person name="Reddy T.B.K."/>
            <person name="Daum C."/>
            <person name="Copeland A."/>
            <person name="Chen I.A."/>
            <person name="Ivanova N.N."/>
            <person name="Kyrpides N.C."/>
            <person name="Shapiro N."/>
            <person name="Eloe-Fadrosh E.A."/>
            <person name="Pietrasiak N."/>
        </authorList>
    </citation>
    <scope>NUCLEOTIDE SEQUENCE</scope>
    <source>
        <strain evidence="2">GSE-NOS-MK-12-04C</strain>
    </source>
</reference>
<dbReference type="InterPro" id="IPR019267">
    <property type="entry name" value="CRISPR-assoc_Cas6_C"/>
</dbReference>
<dbReference type="Gene3D" id="3.30.70.1890">
    <property type="match status" value="1"/>
</dbReference>
<evidence type="ECO:0000313" key="3">
    <source>
        <dbReference type="Proteomes" id="UP000729701"/>
    </source>
</evidence>
<evidence type="ECO:0000313" key="2">
    <source>
        <dbReference type="EMBL" id="MBW4666117.1"/>
    </source>
</evidence>
<dbReference type="CDD" id="cd21141">
    <property type="entry name" value="Cas6_III-like"/>
    <property type="match status" value="1"/>
</dbReference>
<protein>
    <submittedName>
        <fullName evidence="2">CRISPR system precrRNA processing endoribonuclease RAMP protein Cas6</fullName>
    </submittedName>
</protein>
<comment type="caution">
    <text evidence="2">The sequence shown here is derived from an EMBL/GenBank/DDBJ whole genome shotgun (WGS) entry which is preliminary data.</text>
</comment>
<reference evidence="2" key="1">
    <citation type="submission" date="2021-05" db="EMBL/GenBank/DDBJ databases">
        <authorList>
            <person name="Pietrasiak N."/>
            <person name="Ward R."/>
            <person name="Stajich J.E."/>
            <person name="Kurbessoian T."/>
        </authorList>
    </citation>
    <scope>NUCLEOTIDE SEQUENCE</scope>
    <source>
        <strain evidence="2">GSE-NOS-MK-12-04C</strain>
    </source>
</reference>
<evidence type="ECO:0000259" key="1">
    <source>
        <dbReference type="Pfam" id="PF10040"/>
    </source>
</evidence>
<dbReference type="Pfam" id="PF10040">
    <property type="entry name" value="CRISPR_Cas6"/>
    <property type="match status" value="1"/>
</dbReference>
<gene>
    <name evidence="2" type="primary">cas6</name>
    <name evidence="2" type="ORF">KME60_01420</name>
</gene>
<dbReference type="EMBL" id="JAHHGZ010000001">
    <property type="protein sequence ID" value="MBW4666117.1"/>
    <property type="molecule type" value="Genomic_DNA"/>
</dbReference>
<dbReference type="Proteomes" id="UP000729701">
    <property type="component" value="Unassembled WGS sequence"/>
</dbReference>
<organism evidence="2 3">
    <name type="scientific">Cyanomargarita calcarea GSE-NOS-MK-12-04C</name>
    <dbReference type="NCBI Taxonomy" id="2839659"/>
    <lineage>
        <taxon>Bacteria</taxon>
        <taxon>Bacillati</taxon>
        <taxon>Cyanobacteriota</taxon>
        <taxon>Cyanophyceae</taxon>
        <taxon>Nostocales</taxon>
        <taxon>Cyanomargaritaceae</taxon>
        <taxon>Cyanomargarita</taxon>
    </lineage>
</organism>
<dbReference type="Gene3D" id="3.30.70.1900">
    <property type="match status" value="1"/>
</dbReference>
<accession>A0A951UQY7</accession>
<feature type="domain" description="CRISPR-associated protein Cas6 C-terminal" evidence="1">
    <location>
        <begin position="150"/>
        <end position="260"/>
    </location>
</feature>
<dbReference type="AlphaFoldDB" id="A0A951UQY7"/>
<sequence>MEPEMSKSTTLHSIVIELAAADVGDIPPTLARALHALVIRWFAAANPSIAEAVHASQNSPLTISGLLGNRRQGGVHVGDYFYFRIGLLDGGLIEPLMRGFEQSETQSIVLADFPFVLRNMYALPGTHQLAGAADYALLSNPPQVLNDIELNFLSPTSFKQNQGVQTFPLPELVFNSLQRRWNIFAPEQYHLPACEWNALVTAYELKTYALKMEGGTEVGTQGWVRYRFSDIETARIATILANFAFFAGVGRKTAMGMGQTQIALGMNRTQKSTKPRNLRTRKNLHLHAQQ</sequence>
<dbReference type="InterPro" id="IPR045747">
    <property type="entry name" value="CRISPR-assoc_prot_Cas6_N_sf"/>
</dbReference>
<name>A0A951UQY7_9CYAN</name>